<feature type="compositionally biased region" description="Basic and acidic residues" evidence="3">
    <location>
        <begin position="392"/>
        <end position="403"/>
    </location>
</feature>
<feature type="region of interest" description="Disordered" evidence="3">
    <location>
        <begin position="392"/>
        <end position="423"/>
    </location>
</feature>
<dbReference type="Pfam" id="PF00439">
    <property type="entry name" value="Bromodomain"/>
    <property type="match status" value="1"/>
</dbReference>
<feature type="region of interest" description="Disordered" evidence="3">
    <location>
        <begin position="170"/>
        <end position="189"/>
    </location>
</feature>
<evidence type="ECO:0000313" key="5">
    <source>
        <dbReference type="EMBL" id="KMZ66859.1"/>
    </source>
</evidence>
<keyword evidence="1 2" id="KW-0103">Bromodomain</keyword>
<dbReference type="InterPro" id="IPR036427">
    <property type="entry name" value="Bromodomain-like_sf"/>
</dbReference>
<sequence length="576" mass="65068">MKRKHGSKAGYKKGKNKVKLPINDSAITPTHTDTEDVQELDEADDLQLDSNTNVESPYSESDKPIRFATSTTGKSGHGRVKVKIKSSRHLETSHSQSDGHVANKGNTKVRLQMHGLTMENREDTYSDRFTSDIPTSTSGKSSKKSGIIKIISSRGLGCSTTSIQDVHYHSRERALNPSDNERTIESDASMKFYQRETRSPHLESRYNDKELKTALSVIKEVMKMDAAEPFNTPVDPVALGIPDYFDVIDTPMDFGTICNTLEHGRKYLNSEDVLKDVEFIWDNCYKYNNKGDYIIDLMKRVKKNFLKHWTGAGLFSDNSSGGNATLHAQNSVQEKPYSKGKLPKYKRKGMKQHKSGCLCAVCIMKRRRKEREGKLPGNQIDTTNMDMHHELKGEESSPIDNERSPSSLGQSAASSPQVNIDESEQNEVEIVEHDNAGQAENDSELELLIDNDSNTHSNLMVLDDVLLDYSSQKSQGQEFDSSNTLQMGGHNEYMQDQDRKEEKLTEQSEMHTQISLYENASRQENHSFFEICQTLFPKPKKSTWYQYHSLSRRNNLSSTVAKDSSMHAAVAKFLKQ</sequence>
<feature type="region of interest" description="Disordered" evidence="3">
    <location>
        <begin position="475"/>
        <end position="502"/>
    </location>
</feature>
<dbReference type="Proteomes" id="UP000036987">
    <property type="component" value="Unassembled WGS sequence"/>
</dbReference>
<accession>A0A0K9PD00</accession>
<dbReference type="InterPro" id="IPR018359">
    <property type="entry name" value="Bromodomain_CS"/>
</dbReference>
<dbReference type="PANTHER" id="PTHR47809:SF2">
    <property type="entry name" value="DNA-BINDING BROMODOMAIN-CONTAINING PROTEIN"/>
    <property type="match status" value="1"/>
</dbReference>
<organism evidence="5 6">
    <name type="scientific">Zostera marina</name>
    <name type="common">Eelgrass</name>
    <dbReference type="NCBI Taxonomy" id="29655"/>
    <lineage>
        <taxon>Eukaryota</taxon>
        <taxon>Viridiplantae</taxon>
        <taxon>Streptophyta</taxon>
        <taxon>Embryophyta</taxon>
        <taxon>Tracheophyta</taxon>
        <taxon>Spermatophyta</taxon>
        <taxon>Magnoliopsida</taxon>
        <taxon>Liliopsida</taxon>
        <taxon>Zosteraceae</taxon>
        <taxon>Zostera</taxon>
    </lineage>
</organism>
<feature type="region of interest" description="Disordered" evidence="3">
    <location>
        <begin position="1"/>
        <end position="81"/>
    </location>
</feature>
<evidence type="ECO:0000256" key="2">
    <source>
        <dbReference type="PROSITE-ProRule" id="PRU00035"/>
    </source>
</evidence>
<feature type="compositionally biased region" description="Low complexity" evidence="3">
    <location>
        <begin position="404"/>
        <end position="417"/>
    </location>
</feature>
<feature type="compositionally biased region" description="Polar residues" evidence="3">
    <location>
        <begin position="50"/>
        <end position="59"/>
    </location>
</feature>
<dbReference type="EMBL" id="LFYR01000955">
    <property type="protein sequence ID" value="KMZ66859.1"/>
    <property type="molecule type" value="Genomic_DNA"/>
</dbReference>
<feature type="region of interest" description="Disordered" evidence="3">
    <location>
        <begin position="325"/>
        <end position="349"/>
    </location>
</feature>
<feature type="compositionally biased region" description="Basic and acidic residues" evidence="3">
    <location>
        <begin position="170"/>
        <end position="185"/>
    </location>
</feature>
<keyword evidence="6" id="KW-1185">Reference proteome</keyword>
<protein>
    <submittedName>
        <fullName evidence="5">Putative Bromodomain-containing protein</fullName>
    </submittedName>
</protein>
<evidence type="ECO:0000259" key="4">
    <source>
        <dbReference type="PROSITE" id="PS50014"/>
    </source>
</evidence>
<dbReference type="SUPFAM" id="SSF47370">
    <property type="entry name" value="Bromodomain"/>
    <property type="match status" value="1"/>
</dbReference>
<dbReference type="STRING" id="29655.A0A0K9PD00"/>
<dbReference type="OrthoDB" id="21449at2759"/>
<feature type="region of interest" description="Disordered" evidence="3">
    <location>
        <begin position="86"/>
        <end position="105"/>
    </location>
</feature>
<evidence type="ECO:0000256" key="3">
    <source>
        <dbReference type="SAM" id="MobiDB-lite"/>
    </source>
</evidence>
<feature type="compositionally biased region" description="Acidic residues" evidence="3">
    <location>
        <begin position="35"/>
        <end position="47"/>
    </location>
</feature>
<reference evidence="6" key="1">
    <citation type="journal article" date="2016" name="Nature">
        <title>The genome of the seagrass Zostera marina reveals angiosperm adaptation to the sea.</title>
        <authorList>
            <person name="Olsen J.L."/>
            <person name="Rouze P."/>
            <person name="Verhelst B."/>
            <person name="Lin Y.-C."/>
            <person name="Bayer T."/>
            <person name="Collen J."/>
            <person name="Dattolo E."/>
            <person name="De Paoli E."/>
            <person name="Dittami S."/>
            <person name="Maumus F."/>
            <person name="Michel G."/>
            <person name="Kersting A."/>
            <person name="Lauritano C."/>
            <person name="Lohaus R."/>
            <person name="Toepel M."/>
            <person name="Tonon T."/>
            <person name="Vanneste K."/>
            <person name="Amirebrahimi M."/>
            <person name="Brakel J."/>
            <person name="Bostroem C."/>
            <person name="Chovatia M."/>
            <person name="Grimwood J."/>
            <person name="Jenkins J.W."/>
            <person name="Jueterbock A."/>
            <person name="Mraz A."/>
            <person name="Stam W.T."/>
            <person name="Tice H."/>
            <person name="Bornberg-Bauer E."/>
            <person name="Green P.J."/>
            <person name="Pearson G.A."/>
            <person name="Procaccini G."/>
            <person name="Duarte C.M."/>
            <person name="Schmutz J."/>
            <person name="Reusch T.B.H."/>
            <person name="Van de Peer Y."/>
        </authorList>
    </citation>
    <scope>NUCLEOTIDE SEQUENCE [LARGE SCALE GENOMIC DNA]</scope>
    <source>
        <strain evidence="6">cv. Finnish</strain>
    </source>
</reference>
<dbReference type="PROSITE" id="PS50014">
    <property type="entry name" value="BROMODOMAIN_2"/>
    <property type="match status" value="1"/>
</dbReference>
<comment type="caution">
    <text evidence="5">The sequence shown here is derived from an EMBL/GenBank/DDBJ whole genome shotgun (WGS) entry which is preliminary data.</text>
</comment>
<dbReference type="PANTHER" id="PTHR47809">
    <property type="entry name" value="DNA-BINDING BROMODOMAIN-CONTAINING PROTEIN"/>
    <property type="match status" value="1"/>
</dbReference>
<proteinExistence type="predicted"/>
<feature type="domain" description="Bromo" evidence="4">
    <location>
        <begin position="222"/>
        <end position="295"/>
    </location>
</feature>
<dbReference type="AlphaFoldDB" id="A0A0K9PD00"/>
<dbReference type="PRINTS" id="PR00503">
    <property type="entry name" value="BROMODOMAIN"/>
</dbReference>
<dbReference type="Gene3D" id="1.20.920.10">
    <property type="entry name" value="Bromodomain-like"/>
    <property type="match status" value="1"/>
</dbReference>
<name>A0A0K9PD00_ZOSMR</name>
<evidence type="ECO:0000256" key="1">
    <source>
        <dbReference type="ARBA" id="ARBA00023117"/>
    </source>
</evidence>
<dbReference type="SMART" id="SM00297">
    <property type="entry name" value="BROMO"/>
    <property type="match status" value="1"/>
</dbReference>
<dbReference type="InterPro" id="IPR001487">
    <property type="entry name" value="Bromodomain"/>
</dbReference>
<feature type="compositionally biased region" description="Basic residues" evidence="3">
    <location>
        <begin position="1"/>
        <end position="18"/>
    </location>
</feature>
<gene>
    <name evidence="5" type="ORF">ZOSMA_287G00220</name>
</gene>
<feature type="compositionally biased region" description="Polar residues" evidence="3">
    <location>
        <begin position="475"/>
        <end position="486"/>
    </location>
</feature>
<dbReference type="PROSITE" id="PS00633">
    <property type="entry name" value="BROMODOMAIN_1"/>
    <property type="match status" value="1"/>
</dbReference>
<evidence type="ECO:0000313" key="6">
    <source>
        <dbReference type="Proteomes" id="UP000036987"/>
    </source>
</evidence>